<proteinExistence type="inferred from homology"/>
<dbReference type="Pfam" id="PF01088">
    <property type="entry name" value="Peptidase_C12"/>
    <property type="match status" value="1"/>
</dbReference>
<evidence type="ECO:0000256" key="4">
    <source>
        <dbReference type="ARBA" id="ARBA00022801"/>
    </source>
</evidence>
<dbReference type="EC" id="3.4.19.12" evidence="7"/>
<dbReference type="EMBL" id="CAVMBE010000061">
    <property type="protein sequence ID" value="CAK4032315.1"/>
    <property type="molecule type" value="Genomic_DNA"/>
</dbReference>
<dbReference type="Gene3D" id="3.40.532.10">
    <property type="entry name" value="Peptidase C12, ubiquitin carboxyl-terminal hydrolase"/>
    <property type="match status" value="2"/>
</dbReference>
<feature type="compositionally biased region" description="Basic and acidic residues" evidence="8">
    <location>
        <begin position="240"/>
        <end position="255"/>
    </location>
</feature>
<comment type="catalytic activity">
    <reaction evidence="1 6 7">
        <text>Thiol-dependent hydrolysis of ester, thioester, amide, peptide and isopeptide bonds formed by the C-terminal Gly of ubiquitin (a 76-residue protein attached to proteins as an intracellular targeting signal).</text>
        <dbReference type="EC" id="3.4.19.12"/>
    </reaction>
</comment>
<dbReference type="GO" id="GO:0005737">
    <property type="term" value="C:cytoplasm"/>
    <property type="evidence" value="ECO:0007669"/>
    <property type="project" value="TreeGrafter"/>
</dbReference>
<keyword evidence="4 6" id="KW-0378">Hydrolase</keyword>
<organism evidence="10 11">
    <name type="scientific">Lecanosticta acicola</name>
    <dbReference type="NCBI Taxonomy" id="111012"/>
    <lineage>
        <taxon>Eukaryota</taxon>
        <taxon>Fungi</taxon>
        <taxon>Dikarya</taxon>
        <taxon>Ascomycota</taxon>
        <taxon>Pezizomycotina</taxon>
        <taxon>Dothideomycetes</taxon>
        <taxon>Dothideomycetidae</taxon>
        <taxon>Mycosphaerellales</taxon>
        <taxon>Mycosphaerellaceae</taxon>
        <taxon>Lecanosticta</taxon>
    </lineage>
</organism>
<keyword evidence="2 6" id="KW-0645">Protease</keyword>
<protein>
    <recommendedName>
        <fullName evidence="7">Ubiquitin carboxyl-terminal hydrolase</fullName>
        <ecNumber evidence="7">3.4.19.12</ecNumber>
    </recommendedName>
</protein>
<feature type="region of interest" description="Disordered" evidence="8">
    <location>
        <begin position="1"/>
        <end position="35"/>
    </location>
</feature>
<reference evidence="10" key="1">
    <citation type="submission" date="2023-11" db="EMBL/GenBank/DDBJ databases">
        <authorList>
            <person name="Alioto T."/>
            <person name="Alioto T."/>
            <person name="Gomez Garrido J."/>
        </authorList>
    </citation>
    <scope>NUCLEOTIDE SEQUENCE</scope>
</reference>
<evidence type="ECO:0000256" key="8">
    <source>
        <dbReference type="SAM" id="MobiDB-lite"/>
    </source>
</evidence>
<name>A0AAI8Z4I1_9PEZI</name>
<dbReference type="GO" id="GO:0016579">
    <property type="term" value="P:protein deubiquitination"/>
    <property type="evidence" value="ECO:0007669"/>
    <property type="project" value="TreeGrafter"/>
</dbReference>
<feature type="compositionally biased region" description="Basic and acidic residues" evidence="8">
    <location>
        <begin position="263"/>
        <end position="272"/>
    </location>
</feature>
<dbReference type="GO" id="GO:0004843">
    <property type="term" value="F:cysteine-type deubiquitinase activity"/>
    <property type="evidence" value="ECO:0007669"/>
    <property type="project" value="UniProtKB-UniRule"/>
</dbReference>
<evidence type="ECO:0000256" key="7">
    <source>
        <dbReference type="RuleBase" id="RU361215"/>
    </source>
</evidence>
<dbReference type="SUPFAM" id="SSF54001">
    <property type="entry name" value="Cysteine proteinases"/>
    <property type="match status" value="2"/>
</dbReference>
<dbReference type="InterPro" id="IPR001578">
    <property type="entry name" value="Peptidase_C12_UCH"/>
</dbReference>
<feature type="compositionally biased region" description="Polar residues" evidence="8">
    <location>
        <begin position="224"/>
        <end position="236"/>
    </location>
</feature>
<accession>A0AAI8Z4I1</accession>
<feature type="active site" description="Proton donor" evidence="6">
    <location>
        <position position="485"/>
    </location>
</feature>
<feature type="compositionally biased region" description="Low complexity" evidence="8">
    <location>
        <begin position="414"/>
        <end position="430"/>
    </location>
</feature>
<sequence length="687" mass="75495">MAPKRGLKRKAAGPVDATDNSTNGNATFKVPRLTPPDPKTWPGWVEVESEPAFFNRMLEQLGAKGVQVQELWSPEDQIPFLPQPIHGFIFLFRYQDSDQAEVSDSSNTDHVWFAKQVPDHACATIAMLNIINNIPALIVGPELRNFKDATRDQSPEARGQAINNFDFARQIHNSFATENDLLEADLLMQQKLKKRLAIEKALATKRAKKEAHEKALQDAAADESPTNADQHQSNEAAQDADSKSDKSTTETHESKFMGPAQDTDNKSDKATINDDQNTSAEAAQDAASKSDKSTTKPDQSTSTEAAQGTDTKPDKSTTNDDQDQSNVTTQDAPSKSCKPATNGNESTPLRRSSRNKKSTEDSANNADGAFNPDSKRKAKTSNNNQPESEPKPDSEQSTPTRKSLRSRKPTNNQTADTSATSTAKAESTTAQRNKNKRKADDDIDAHDDNGDAQPRRSGRSRKKPKTYADEAGDEEPQLDETFGFHFNAIIPVQNDVVKVDGLDPQPTILGSFGAGESWVDAALPHIRARMAQFQGKSIEFNLMAVIHDPILEDRQFLLENVKMLHEIDTRLAAIVEDWYELEGGDTAPALLTVDRLPSLEFEISRADVAASGVAADKMAEIEGQAEDLHELLVLRKRAISRQGVLRESISEAIAAKRNAFALARENQLKNDAYGPLTEELLKKHASK</sequence>
<feature type="active site" description="Nucleophile" evidence="6">
    <location>
        <position position="122"/>
    </location>
</feature>
<feature type="compositionally biased region" description="Basic residues" evidence="8">
    <location>
        <begin position="1"/>
        <end position="11"/>
    </location>
</feature>
<feature type="site" description="Transition state stabilizer" evidence="6">
    <location>
        <position position="116"/>
    </location>
</feature>
<feature type="region of interest" description="Disordered" evidence="8">
    <location>
        <begin position="209"/>
        <end position="476"/>
    </location>
</feature>
<keyword evidence="3 6" id="KW-0833">Ubl conjugation pathway</keyword>
<comment type="similarity">
    <text evidence="6 7">Belongs to the peptidase C12 family.</text>
</comment>
<dbReference type="GO" id="GO:0006511">
    <property type="term" value="P:ubiquitin-dependent protein catabolic process"/>
    <property type="evidence" value="ECO:0007669"/>
    <property type="project" value="UniProtKB-UniRule"/>
</dbReference>
<feature type="compositionally biased region" description="Polar residues" evidence="8">
    <location>
        <begin position="296"/>
        <end position="310"/>
    </location>
</feature>
<gene>
    <name evidence="10" type="ORF">LECACI_7A007473</name>
</gene>
<evidence type="ECO:0000256" key="3">
    <source>
        <dbReference type="ARBA" id="ARBA00022786"/>
    </source>
</evidence>
<evidence type="ECO:0000313" key="11">
    <source>
        <dbReference type="Proteomes" id="UP001296104"/>
    </source>
</evidence>
<feature type="site" description="Important for enzyme activity" evidence="6">
    <location>
        <position position="500"/>
    </location>
</feature>
<dbReference type="PANTHER" id="PTHR10589">
    <property type="entry name" value="UBIQUITIN CARBOXYL-TERMINAL HYDROLASE"/>
    <property type="match status" value="1"/>
</dbReference>
<evidence type="ECO:0000256" key="1">
    <source>
        <dbReference type="ARBA" id="ARBA00000707"/>
    </source>
</evidence>
<feature type="domain" description="UCH catalytic" evidence="9">
    <location>
        <begin position="43"/>
        <end position="547"/>
    </location>
</feature>
<feature type="compositionally biased region" description="Basic residues" evidence="8">
    <location>
        <begin position="456"/>
        <end position="465"/>
    </location>
</feature>
<dbReference type="Proteomes" id="UP001296104">
    <property type="component" value="Unassembled WGS sequence"/>
</dbReference>
<evidence type="ECO:0000256" key="6">
    <source>
        <dbReference type="PROSITE-ProRule" id="PRU01393"/>
    </source>
</evidence>
<keyword evidence="5 6" id="KW-0788">Thiol protease</keyword>
<dbReference type="InterPro" id="IPR036959">
    <property type="entry name" value="Peptidase_C12_UCH_sf"/>
</dbReference>
<feature type="compositionally biased region" description="Polar residues" evidence="8">
    <location>
        <begin position="324"/>
        <end position="350"/>
    </location>
</feature>
<evidence type="ECO:0000256" key="2">
    <source>
        <dbReference type="ARBA" id="ARBA00022670"/>
    </source>
</evidence>
<evidence type="ECO:0000313" key="10">
    <source>
        <dbReference type="EMBL" id="CAK4032315.1"/>
    </source>
</evidence>
<keyword evidence="11" id="KW-1185">Reference proteome</keyword>
<evidence type="ECO:0000256" key="5">
    <source>
        <dbReference type="ARBA" id="ARBA00022807"/>
    </source>
</evidence>
<comment type="caution">
    <text evidence="10">The sequence shown here is derived from an EMBL/GenBank/DDBJ whole genome shotgun (WGS) entry which is preliminary data.</text>
</comment>
<dbReference type="PRINTS" id="PR00707">
    <property type="entry name" value="UBCTHYDRLASE"/>
</dbReference>
<dbReference type="AlphaFoldDB" id="A0AAI8Z4I1"/>
<dbReference type="PROSITE" id="PS52048">
    <property type="entry name" value="UCH_DOMAIN"/>
    <property type="match status" value="1"/>
</dbReference>
<evidence type="ECO:0000259" key="9">
    <source>
        <dbReference type="PROSITE" id="PS52048"/>
    </source>
</evidence>
<dbReference type="PANTHER" id="PTHR10589:SF29">
    <property type="entry name" value="UBIQUITIN CARBOXYL-TERMINAL HYDROLASE"/>
    <property type="match status" value="1"/>
</dbReference>
<dbReference type="InterPro" id="IPR038765">
    <property type="entry name" value="Papain-like_cys_pep_sf"/>
</dbReference>